<dbReference type="EMBL" id="FMTS01000006">
    <property type="protein sequence ID" value="SCW76803.1"/>
    <property type="molecule type" value="Genomic_DNA"/>
</dbReference>
<evidence type="ECO:0000259" key="2">
    <source>
        <dbReference type="Pfam" id="PF08327"/>
    </source>
</evidence>
<name>A0A1G4T5Y7_9CAUL</name>
<dbReference type="InterPro" id="IPR023393">
    <property type="entry name" value="START-like_dom_sf"/>
</dbReference>
<dbReference type="Pfam" id="PF08327">
    <property type="entry name" value="AHSA1"/>
    <property type="match status" value="1"/>
</dbReference>
<gene>
    <name evidence="3" type="ORF">SAMN02927928_3304</name>
</gene>
<dbReference type="AlphaFoldDB" id="A0A1G4T5Y7"/>
<dbReference type="SUPFAM" id="SSF55961">
    <property type="entry name" value="Bet v1-like"/>
    <property type="match status" value="1"/>
</dbReference>
<comment type="similarity">
    <text evidence="1">Belongs to the AHA1 family.</text>
</comment>
<accession>A0A1G4T5Y7</accession>
<organism evidence="3 4">
    <name type="scientific">Asticcacaulis taihuensis</name>
    <dbReference type="NCBI Taxonomy" id="260084"/>
    <lineage>
        <taxon>Bacteria</taxon>
        <taxon>Pseudomonadati</taxon>
        <taxon>Pseudomonadota</taxon>
        <taxon>Alphaproteobacteria</taxon>
        <taxon>Caulobacterales</taxon>
        <taxon>Caulobacteraceae</taxon>
        <taxon>Asticcacaulis</taxon>
    </lineage>
</organism>
<evidence type="ECO:0000256" key="1">
    <source>
        <dbReference type="ARBA" id="ARBA00006817"/>
    </source>
</evidence>
<dbReference type="CDD" id="cd08900">
    <property type="entry name" value="SRPBCC_CalC_Aha1-like_7"/>
    <property type="match status" value="1"/>
</dbReference>
<protein>
    <submittedName>
        <fullName evidence="3">Uncharacterized conserved protein YndB, AHSA1/START domain</fullName>
    </submittedName>
</protein>
<dbReference type="Proteomes" id="UP000199150">
    <property type="component" value="Unassembled WGS sequence"/>
</dbReference>
<dbReference type="InterPro" id="IPR013538">
    <property type="entry name" value="ASHA1/2-like_C"/>
</dbReference>
<dbReference type="STRING" id="260084.SAMN02927928_3304"/>
<reference evidence="4" key="1">
    <citation type="submission" date="2016-10" db="EMBL/GenBank/DDBJ databases">
        <authorList>
            <person name="Varghese N."/>
            <person name="Submissions S."/>
        </authorList>
    </citation>
    <scope>NUCLEOTIDE SEQUENCE [LARGE SCALE GENOMIC DNA]</scope>
    <source>
        <strain evidence="4">CGMCC 1.3431</strain>
    </source>
</reference>
<dbReference type="RefSeq" id="WP_090650130.1">
    <property type="nucleotide sequence ID" value="NZ_CBCRYE010000010.1"/>
</dbReference>
<keyword evidence="4" id="KW-1185">Reference proteome</keyword>
<dbReference type="OrthoDB" id="9803476at2"/>
<sequence>MTERSSHHDTFIIERDIDAPPNLVFFAWANADAKAQWFTAPADKWELIERHLDFREGGTERLKGRWQSGTVSDFTCEYRDIVPDQRIVYSYDMHHNDKRLSCSLATIEFTPNGQGTHLKLTEQVVHFDGYPTPEDRKTGTEKLIDMALAFIISQKAEV</sequence>
<evidence type="ECO:0000313" key="3">
    <source>
        <dbReference type="EMBL" id="SCW76803.1"/>
    </source>
</evidence>
<feature type="domain" description="Activator of Hsp90 ATPase homologue 1/2-like C-terminal" evidence="2">
    <location>
        <begin position="18"/>
        <end position="142"/>
    </location>
</feature>
<dbReference type="Gene3D" id="3.30.530.20">
    <property type="match status" value="1"/>
</dbReference>
<evidence type="ECO:0000313" key="4">
    <source>
        <dbReference type="Proteomes" id="UP000199150"/>
    </source>
</evidence>
<proteinExistence type="inferred from homology"/>